<reference evidence="2" key="3">
    <citation type="submission" date="2025-09" db="UniProtKB">
        <authorList>
            <consortium name="Ensembl"/>
        </authorList>
    </citation>
    <scope>IDENTIFICATION</scope>
</reference>
<organism evidence="2 3">
    <name type="scientific">Ciona savignyi</name>
    <name type="common">Pacific transparent sea squirt</name>
    <dbReference type="NCBI Taxonomy" id="51511"/>
    <lineage>
        <taxon>Eukaryota</taxon>
        <taxon>Metazoa</taxon>
        <taxon>Chordata</taxon>
        <taxon>Tunicata</taxon>
        <taxon>Ascidiacea</taxon>
        <taxon>Phlebobranchia</taxon>
        <taxon>Cionidae</taxon>
        <taxon>Ciona</taxon>
    </lineage>
</organism>
<evidence type="ECO:0000313" key="3">
    <source>
        <dbReference type="Proteomes" id="UP000007875"/>
    </source>
</evidence>
<evidence type="ECO:0000256" key="1">
    <source>
        <dbReference type="SAM" id="Coils"/>
    </source>
</evidence>
<evidence type="ECO:0000313" key="2">
    <source>
        <dbReference type="Ensembl" id="ENSCSAVP00000020062.1"/>
    </source>
</evidence>
<keyword evidence="1" id="KW-0175">Coiled coil</keyword>
<sequence length="277" mass="31725">MDMKFADLTHMQLKRSLDQIHGLDSARSSSVTNLIYSSVPSVGNTCYSHELDVKNDLLKPWRHNSAGNFYQHGTATTTFENGHTVSSQSNKFDAVLQVKDAMLQEKESVILKLRLQVAALQHHMKEGDAALRQVMTSHYTTVSKSSSSNLGKTVNIEAQKRIHDLDRMLGKVESDLEETKSQYAREKTHHEDRIKNLEAYLKLRDQSISDWKNKYRACNDRMEKYKKRVESLERYLGGLPTVEESNKLKTEADILGVERENMIVEINNLKDKLEITN</sequence>
<dbReference type="GO" id="GO:0005813">
    <property type="term" value="C:centrosome"/>
    <property type="evidence" value="ECO:0007669"/>
    <property type="project" value="TreeGrafter"/>
</dbReference>
<dbReference type="Proteomes" id="UP000007875">
    <property type="component" value="Unassembled WGS sequence"/>
</dbReference>
<feature type="coiled-coil region" evidence="1">
    <location>
        <begin position="208"/>
        <end position="235"/>
    </location>
</feature>
<keyword evidence="3" id="KW-1185">Reference proteome</keyword>
<dbReference type="AlphaFoldDB" id="H2ZR46"/>
<reference evidence="3" key="1">
    <citation type="submission" date="2003-08" db="EMBL/GenBank/DDBJ databases">
        <authorList>
            <person name="Birren B."/>
            <person name="Nusbaum C."/>
            <person name="Abebe A."/>
            <person name="Abouelleil A."/>
            <person name="Adekoya E."/>
            <person name="Ait-zahra M."/>
            <person name="Allen N."/>
            <person name="Allen T."/>
            <person name="An P."/>
            <person name="Anderson M."/>
            <person name="Anderson S."/>
            <person name="Arachchi H."/>
            <person name="Armbruster J."/>
            <person name="Bachantsang P."/>
            <person name="Baldwin J."/>
            <person name="Barry A."/>
            <person name="Bayul T."/>
            <person name="Blitshsteyn B."/>
            <person name="Bloom T."/>
            <person name="Blye J."/>
            <person name="Boguslavskiy L."/>
            <person name="Borowsky M."/>
            <person name="Boukhgalter B."/>
            <person name="Brunache A."/>
            <person name="Butler J."/>
            <person name="Calixte N."/>
            <person name="Calvo S."/>
            <person name="Camarata J."/>
            <person name="Campo K."/>
            <person name="Chang J."/>
            <person name="Cheshatsang Y."/>
            <person name="Citroen M."/>
            <person name="Collymore A."/>
            <person name="Considine T."/>
            <person name="Cook A."/>
            <person name="Cooke P."/>
            <person name="Corum B."/>
            <person name="Cuomo C."/>
            <person name="David R."/>
            <person name="Dawoe T."/>
            <person name="Degray S."/>
            <person name="Dodge S."/>
            <person name="Dooley K."/>
            <person name="Dorje P."/>
            <person name="Dorjee K."/>
            <person name="Dorris L."/>
            <person name="Duffey N."/>
            <person name="Dupes A."/>
            <person name="Elkins T."/>
            <person name="Engels R."/>
            <person name="Erickson J."/>
            <person name="Farina A."/>
            <person name="Faro S."/>
            <person name="Ferreira P."/>
            <person name="Fischer H."/>
            <person name="Fitzgerald M."/>
            <person name="Foley K."/>
            <person name="Gage D."/>
            <person name="Galagan J."/>
            <person name="Gearin G."/>
            <person name="Gnerre S."/>
            <person name="Gnirke A."/>
            <person name="Goyette A."/>
            <person name="Graham J."/>
            <person name="Grandbois E."/>
            <person name="Gyaltsen K."/>
            <person name="Hafez N."/>
            <person name="Hagopian D."/>
            <person name="Hagos B."/>
            <person name="Hall J."/>
            <person name="Hatcher B."/>
            <person name="Heller A."/>
            <person name="Higgins H."/>
            <person name="Honan T."/>
            <person name="Horn A."/>
            <person name="Houde N."/>
            <person name="Hughes L."/>
            <person name="Hulme W."/>
            <person name="Husby E."/>
            <person name="Iliev I."/>
            <person name="Jaffe D."/>
            <person name="Jones C."/>
            <person name="Kamal M."/>
            <person name="Kamat A."/>
            <person name="Kamvysselis M."/>
            <person name="Karlsson E."/>
            <person name="Kells C."/>
            <person name="Kieu A."/>
            <person name="Kisner P."/>
            <person name="Kodira C."/>
            <person name="Kulbokas E."/>
            <person name="Labutti K."/>
            <person name="Lama D."/>
            <person name="Landers T."/>
            <person name="Leger J."/>
            <person name="Levine S."/>
            <person name="Lewis D."/>
            <person name="Lewis T."/>
            <person name="Lindblad-toh K."/>
            <person name="Liu X."/>
            <person name="Lokyitsang T."/>
            <person name="Lokyitsang Y."/>
            <person name="Lucien O."/>
            <person name="Lui A."/>
            <person name="Ma L.J."/>
            <person name="Mabbitt R."/>
            <person name="Macdonald J."/>
            <person name="Maclean C."/>
            <person name="Major J."/>
            <person name="Manning J."/>
            <person name="Marabella R."/>
            <person name="Maru K."/>
            <person name="Matthews C."/>
            <person name="Mauceli E."/>
            <person name="Mccarthy M."/>
            <person name="Mcdonough S."/>
            <person name="Mcghee T."/>
            <person name="Meldrim J."/>
            <person name="Meneus L."/>
            <person name="Mesirov J."/>
            <person name="Mihalev A."/>
            <person name="Mihova T."/>
            <person name="Mikkelsen T."/>
            <person name="Mlenga V."/>
            <person name="Moru K."/>
            <person name="Mozes J."/>
            <person name="Mulrain L."/>
            <person name="Munson G."/>
            <person name="Naylor J."/>
            <person name="Newes C."/>
            <person name="Nguyen C."/>
            <person name="Nguyen N."/>
            <person name="Nguyen T."/>
            <person name="Nicol R."/>
            <person name="Nielsen C."/>
            <person name="Nizzari M."/>
            <person name="Norbu C."/>
            <person name="Norbu N."/>
            <person name="O'donnell P."/>
            <person name="Okoawo O."/>
            <person name="O'leary S."/>
            <person name="Omotosho B."/>
            <person name="O'neill K."/>
            <person name="Osman S."/>
            <person name="Parker S."/>
            <person name="Perrin D."/>
            <person name="Phunkhang P."/>
            <person name="Piqani B."/>
            <person name="Purcell S."/>
            <person name="Rachupka T."/>
            <person name="Ramasamy U."/>
            <person name="Rameau R."/>
            <person name="Ray V."/>
            <person name="Raymond C."/>
            <person name="Retta R."/>
            <person name="Richardson S."/>
            <person name="Rise C."/>
            <person name="Rodriguez J."/>
            <person name="Rogers J."/>
            <person name="Rogov P."/>
            <person name="Rutman M."/>
            <person name="Schupbach R."/>
            <person name="Seaman C."/>
            <person name="Settipalli S."/>
            <person name="Sharpe T."/>
            <person name="Sheridan J."/>
            <person name="Sherpa N."/>
            <person name="Shi J."/>
            <person name="Smirnov S."/>
            <person name="Smith C."/>
            <person name="Sougnez C."/>
            <person name="Spencer B."/>
            <person name="Stalker J."/>
            <person name="Stange-thomann N."/>
            <person name="Stavropoulos S."/>
            <person name="Stetson K."/>
            <person name="Stone C."/>
            <person name="Stone S."/>
            <person name="Stubbs M."/>
            <person name="Talamas J."/>
            <person name="Tchuinga P."/>
            <person name="Tenzing P."/>
            <person name="Tesfaye S."/>
            <person name="Theodore J."/>
            <person name="Thoulutsang Y."/>
            <person name="Topham K."/>
            <person name="Towey S."/>
            <person name="Tsamla T."/>
            <person name="Tsomo N."/>
            <person name="Vallee D."/>
            <person name="Vassiliev H."/>
            <person name="Venkataraman V."/>
            <person name="Vinson J."/>
            <person name="Vo A."/>
            <person name="Wade C."/>
            <person name="Wang S."/>
            <person name="Wangchuk T."/>
            <person name="Wangdi T."/>
            <person name="Whittaker C."/>
            <person name="Wilkinson J."/>
            <person name="Wu Y."/>
            <person name="Wyman D."/>
            <person name="Yadav S."/>
            <person name="Yang S."/>
            <person name="Yang X."/>
            <person name="Yeager S."/>
            <person name="Yee E."/>
            <person name="Young G."/>
            <person name="Zainoun J."/>
            <person name="Zembeck L."/>
            <person name="Zimmer A."/>
            <person name="Zody M."/>
            <person name="Lander E."/>
        </authorList>
    </citation>
    <scope>NUCLEOTIDE SEQUENCE [LARGE SCALE GENOMIC DNA]</scope>
</reference>
<name>H2ZR46_CIOSA</name>
<dbReference type="PANTHER" id="PTHR31075:SF4">
    <property type="entry name" value="CENTROSOMAL PROTEIN OF 85 KDA"/>
    <property type="match status" value="1"/>
</dbReference>
<dbReference type="InParanoid" id="H2ZR46"/>
<dbReference type="GeneTree" id="ENSGT00620000087993"/>
<reference evidence="2" key="2">
    <citation type="submission" date="2025-08" db="UniProtKB">
        <authorList>
            <consortium name="Ensembl"/>
        </authorList>
    </citation>
    <scope>IDENTIFICATION</scope>
</reference>
<protein>
    <submittedName>
        <fullName evidence="2">Uncharacterized protein</fullName>
    </submittedName>
</protein>
<dbReference type="PANTHER" id="PTHR31075">
    <property type="entry name" value="CENTROSOMAL PROTEIN OF 85 KDA"/>
    <property type="match status" value="1"/>
</dbReference>
<accession>H2ZR46</accession>
<dbReference type="Ensembl" id="ENSCSAVT00000020276.1">
    <property type="protein sequence ID" value="ENSCSAVP00000020062.1"/>
    <property type="gene ID" value="ENSCSAVG00000011777.1"/>
</dbReference>
<dbReference type="HOGENOM" id="CLU_1006585_0_0_1"/>
<proteinExistence type="predicted"/>
<dbReference type="InterPro" id="IPR040210">
    <property type="entry name" value="Cep85/Cep85L"/>
</dbReference>
<dbReference type="FunCoup" id="H2ZR46">
    <property type="interactions" value="13"/>
</dbReference>